<dbReference type="EMBL" id="LAZR01032402">
    <property type="protein sequence ID" value="KKL50994.1"/>
    <property type="molecule type" value="Genomic_DNA"/>
</dbReference>
<dbReference type="Pfam" id="PF01710">
    <property type="entry name" value="HTH_Tnp_IS630"/>
    <property type="match status" value="1"/>
</dbReference>
<name>A0A0F9CP89_9ZZZZ</name>
<comment type="caution">
    <text evidence="2">The sequence shown here is derived from an EMBL/GenBank/DDBJ whole genome shotgun (WGS) entry which is preliminary data.</text>
</comment>
<dbReference type="SUPFAM" id="SSF46689">
    <property type="entry name" value="Homeodomain-like"/>
    <property type="match status" value="1"/>
</dbReference>
<accession>A0A0F9CP89</accession>
<dbReference type="InterPro" id="IPR002622">
    <property type="entry name" value="Transposase_14"/>
</dbReference>
<gene>
    <name evidence="2" type="ORF">LCGC14_2299940</name>
</gene>
<dbReference type="Gene3D" id="1.10.10.10">
    <property type="entry name" value="Winged helix-like DNA-binding domain superfamily/Winged helix DNA-binding domain"/>
    <property type="match status" value="1"/>
</dbReference>
<proteinExistence type="predicted"/>
<protein>
    <recommendedName>
        <fullName evidence="1">Transposase Synechocystis PCC 6803 domain-containing protein</fullName>
    </recommendedName>
</protein>
<reference evidence="2" key="1">
    <citation type="journal article" date="2015" name="Nature">
        <title>Complex archaea that bridge the gap between prokaryotes and eukaryotes.</title>
        <authorList>
            <person name="Spang A."/>
            <person name="Saw J.H."/>
            <person name="Jorgensen S.L."/>
            <person name="Zaremba-Niedzwiedzka K."/>
            <person name="Martijn J."/>
            <person name="Lind A.E."/>
            <person name="van Eijk R."/>
            <person name="Schleper C."/>
            <person name="Guy L."/>
            <person name="Ettema T.J."/>
        </authorList>
    </citation>
    <scope>NUCLEOTIDE SEQUENCE</scope>
</reference>
<dbReference type="AlphaFoldDB" id="A0A0F9CP89"/>
<sequence length="126" mass="14729">MNAYPIELRRRVLKAIDNNLGTQQEIAKTFSVSAIWIRKLLQRRRQTGSIEPLPRTQGRRPAFRGDNLKQLNNFVEENPDVTLQEIREYFSGSVDCSIVAVHNALKRLGWRYKKNRYEPVSKAEKM</sequence>
<evidence type="ECO:0000259" key="1">
    <source>
        <dbReference type="Pfam" id="PF01710"/>
    </source>
</evidence>
<organism evidence="2">
    <name type="scientific">marine sediment metagenome</name>
    <dbReference type="NCBI Taxonomy" id="412755"/>
    <lineage>
        <taxon>unclassified sequences</taxon>
        <taxon>metagenomes</taxon>
        <taxon>ecological metagenomes</taxon>
    </lineage>
</organism>
<dbReference type="InterPro" id="IPR009057">
    <property type="entry name" value="Homeodomain-like_sf"/>
</dbReference>
<dbReference type="InterPro" id="IPR036388">
    <property type="entry name" value="WH-like_DNA-bd_sf"/>
</dbReference>
<evidence type="ECO:0000313" key="2">
    <source>
        <dbReference type="EMBL" id="KKL50994.1"/>
    </source>
</evidence>
<feature type="domain" description="Transposase Synechocystis PCC 6803" evidence="1">
    <location>
        <begin position="3"/>
        <end position="117"/>
    </location>
</feature>